<dbReference type="Pfam" id="PF02746">
    <property type="entry name" value="MR_MLE_N"/>
    <property type="match status" value="1"/>
</dbReference>
<protein>
    <recommendedName>
        <fullName evidence="7">Dipeptide epimerase</fullName>
        <ecNumber evidence="7">5.1.1.-</ecNumber>
    </recommendedName>
</protein>
<keyword evidence="10" id="KW-1185">Reference proteome</keyword>
<dbReference type="eggNOG" id="COG4948">
    <property type="taxonomic scope" value="Bacteria"/>
</dbReference>
<evidence type="ECO:0000256" key="6">
    <source>
        <dbReference type="PIRSR" id="PIRSR634603-3"/>
    </source>
</evidence>
<comment type="caution">
    <text evidence="9">The sequence shown here is derived from an EMBL/GenBank/DDBJ whole genome shotgun (WGS) entry which is preliminary data.</text>
</comment>
<evidence type="ECO:0000256" key="4">
    <source>
        <dbReference type="ARBA" id="ARBA00023235"/>
    </source>
</evidence>
<comment type="cofactor">
    <cofactor evidence="6 7">
        <name>Mg(2+)</name>
        <dbReference type="ChEBI" id="CHEBI:18420"/>
    </cofactor>
    <text evidence="6 7">Binds 1 Mg(2+) ion per subunit.</text>
</comment>
<dbReference type="CDD" id="cd03319">
    <property type="entry name" value="L-Ala-DL-Glu_epimerase"/>
    <property type="match status" value="1"/>
</dbReference>
<dbReference type="EC" id="5.1.1.-" evidence="7"/>
<dbReference type="PANTHER" id="PTHR48073">
    <property type="entry name" value="O-SUCCINYLBENZOATE SYNTHASE-RELATED"/>
    <property type="match status" value="1"/>
</dbReference>
<feature type="binding site" evidence="6">
    <location>
        <position position="221"/>
    </location>
    <ligand>
        <name>Mg(2+)</name>
        <dbReference type="ChEBI" id="CHEBI:18420"/>
    </ligand>
</feature>
<feature type="domain" description="Mandelate racemase/muconate lactonizing enzyme C-terminal" evidence="8">
    <location>
        <begin position="143"/>
        <end position="242"/>
    </location>
</feature>
<name>I7LAQ0_9LACO</name>
<evidence type="ECO:0000256" key="7">
    <source>
        <dbReference type="RuleBase" id="RU366006"/>
    </source>
</evidence>
<dbReference type="EMBL" id="CAKE01000022">
    <property type="protein sequence ID" value="CCI82429.1"/>
    <property type="molecule type" value="Genomic_DNA"/>
</dbReference>
<dbReference type="InterPro" id="IPR034603">
    <property type="entry name" value="Dipeptide_epimerase"/>
</dbReference>
<dbReference type="Gene3D" id="3.20.20.120">
    <property type="entry name" value="Enolase-like C-terminal domain"/>
    <property type="match status" value="1"/>
</dbReference>
<dbReference type="Proteomes" id="UP000009320">
    <property type="component" value="Unassembled WGS sequence"/>
</dbReference>
<keyword evidence="4 7" id="KW-0413">Isomerase</keyword>
<dbReference type="GO" id="GO:0046872">
    <property type="term" value="F:metal ion binding"/>
    <property type="evidence" value="ECO:0007669"/>
    <property type="project" value="UniProtKB-KW"/>
</dbReference>
<accession>I7LAQ0</accession>
<evidence type="ECO:0000313" key="10">
    <source>
        <dbReference type="Proteomes" id="UP000009320"/>
    </source>
</evidence>
<dbReference type="GO" id="GO:0016855">
    <property type="term" value="F:racemase and epimerase activity, acting on amino acids and derivatives"/>
    <property type="evidence" value="ECO:0007669"/>
    <property type="project" value="UniProtKB-UniRule"/>
</dbReference>
<dbReference type="InterPro" id="IPR029065">
    <property type="entry name" value="Enolase_C-like"/>
</dbReference>
<evidence type="ECO:0000256" key="2">
    <source>
        <dbReference type="ARBA" id="ARBA00022723"/>
    </source>
</evidence>
<keyword evidence="3 6" id="KW-0460">Magnesium</keyword>
<evidence type="ECO:0000313" key="9">
    <source>
        <dbReference type="EMBL" id="CCI82429.1"/>
    </source>
</evidence>
<dbReference type="SUPFAM" id="SSF51604">
    <property type="entry name" value="Enolase C-terminal domain-like"/>
    <property type="match status" value="1"/>
</dbReference>
<feature type="binding site" evidence="6">
    <location>
        <position position="193"/>
    </location>
    <ligand>
        <name>Mg(2+)</name>
        <dbReference type="ChEBI" id="CHEBI:18420"/>
    </ligand>
</feature>
<evidence type="ECO:0000259" key="8">
    <source>
        <dbReference type="SMART" id="SM00922"/>
    </source>
</evidence>
<dbReference type="STRING" id="1423758.FC41_GL001808"/>
<dbReference type="SMART" id="SM00922">
    <property type="entry name" value="MR_MLE"/>
    <property type="match status" value="1"/>
</dbReference>
<dbReference type="GeneID" id="82847636"/>
<dbReference type="InterPro" id="IPR029017">
    <property type="entry name" value="Enolase-like_N"/>
</dbReference>
<dbReference type="AlphaFoldDB" id="I7LAQ0"/>
<reference evidence="9 10" key="1">
    <citation type="submission" date="2012-06" db="EMBL/GenBank/DDBJ databases">
        <title>Draft Genome Sequence of Lactobacillus hominis Strain CRBIP 24.179T, isolated from human intestine.</title>
        <authorList>
            <person name="Cousin S."/>
            <person name="Ma L."/>
            <person name="Bizet C."/>
            <person name="Loux V."/>
            <person name="Bouchier C."/>
            <person name="Clermont D."/>
            <person name="Creno S."/>
        </authorList>
    </citation>
    <scope>NUCLEOTIDE SEQUENCE [LARGE SCALE GENOMIC DNA]</scope>
    <source>
        <strain evidence="10">CRBIP 24.179T</strain>
    </source>
</reference>
<comment type="similarity">
    <text evidence="1 7">Belongs to the mandelate racemase/muconate lactonizing enzyme family.</text>
</comment>
<feature type="active site" description="Proton acceptor; specific for (R)-substrate epimerization" evidence="5">
    <location>
        <position position="164"/>
    </location>
</feature>
<dbReference type="OrthoDB" id="9775391at2"/>
<sequence>MTLLIKDISCTIKTVPLKRPFITALHEVDSIQAVQVKVLLSDGTIGIGAATPNEKVTGDNLQTTQEVISSVIRPALINEDFLNWNQLIFKLKKCIVHNPAAKAAVEIALYQAKANENKQSLVNLLGADPGKVSTDYTISIGSDEQMVSEAQNLVKQGFTSLKIKLGTHSIYEDINTVEKIAQAVGPNVSLRIDCNQGWNKKQTLLASSKWSEKQLNIDFIEQPIKKDLIWDLAYLTQHSLIPIMVDESVESFEDAIKIINAHACDYINIKLMKTGGLSDAVKINDLAHACGIKTMVGCMIEPVESIAAAVAFAVANKNVAFVDLDSIFMAVKDPDLDKYLKISGNQISLKQENE</sequence>
<dbReference type="Pfam" id="PF13378">
    <property type="entry name" value="MR_MLE_C"/>
    <property type="match status" value="1"/>
</dbReference>
<proteinExistence type="inferred from homology"/>
<organism evidence="9 10">
    <name type="scientific">Lactobacillus hominis DSM 23910 = CRBIP 24.179</name>
    <dbReference type="NCBI Taxonomy" id="1423758"/>
    <lineage>
        <taxon>Bacteria</taxon>
        <taxon>Bacillati</taxon>
        <taxon>Bacillota</taxon>
        <taxon>Bacilli</taxon>
        <taxon>Lactobacillales</taxon>
        <taxon>Lactobacillaceae</taxon>
        <taxon>Lactobacillus</taxon>
    </lineage>
</organism>
<keyword evidence="2 6" id="KW-0479">Metal-binding</keyword>
<evidence type="ECO:0000256" key="1">
    <source>
        <dbReference type="ARBA" id="ARBA00008031"/>
    </source>
</evidence>
<gene>
    <name evidence="9" type="ORF">BN55_04855</name>
</gene>
<dbReference type="Gene3D" id="3.30.390.10">
    <property type="entry name" value="Enolase-like, N-terminal domain"/>
    <property type="match status" value="1"/>
</dbReference>
<dbReference type="PANTHER" id="PTHR48073:SF2">
    <property type="entry name" value="O-SUCCINYLBENZOATE SYNTHASE"/>
    <property type="match status" value="1"/>
</dbReference>
<dbReference type="SUPFAM" id="SSF54826">
    <property type="entry name" value="Enolase N-terminal domain-like"/>
    <property type="match status" value="1"/>
</dbReference>
<dbReference type="SFLD" id="SFLDG00180">
    <property type="entry name" value="muconate_cycloisomerase"/>
    <property type="match status" value="1"/>
</dbReference>
<evidence type="ECO:0000256" key="5">
    <source>
        <dbReference type="PIRSR" id="PIRSR634603-1"/>
    </source>
</evidence>
<feature type="active site" description="Proton acceptor; specific for (S)-substrate epimerization" evidence="5">
    <location>
        <position position="270"/>
    </location>
</feature>
<dbReference type="RefSeq" id="WP_008471509.1">
    <property type="nucleotide sequence ID" value="NZ_AYZP01000008.1"/>
</dbReference>
<evidence type="ECO:0000256" key="3">
    <source>
        <dbReference type="ARBA" id="ARBA00022842"/>
    </source>
</evidence>
<dbReference type="InterPro" id="IPR036849">
    <property type="entry name" value="Enolase-like_C_sf"/>
</dbReference>
<dbReference type="SFLD" id="SFLDS00001">
    <property type="entry name" value="Enolase"/>
    <property type="match status" value="1"/>
</dbReference>
<dbReference type="InterPro" id="IPR013341">
    <property type="entry name" value="Mandelate_racemase_N_dom"/>
</dbReference>
<dbReference type="InterPro" id="IPR013342">
    <property type="entry name" value="Mandelate_racemase_C"/>
</dbReference>
<feature type="binding site" evidence="6">
    <location>
        <position position="246"/>
    </location>
    <ligand>
        <name>Mg(2+)</name>
        <dbReference type="ChEBI" id="CHEBI:18420"/>
    </ligand>
</feature>